<protein>
    <recommendedName>
        <fullName evidence="8">Pentacotripeptide-repeat region of PRORP domain-containing protein</fullName>
    </recommendedName>
</protein>
<evidence type="ECO:0000256" key="5">
    <source>
        <dbReference type="SAM" id="MobiDB-lite"/>
    </source>
</evidence>
<proteinExistence type="inferred from homology"/>
<feature type="region of interest" description="Disordered" evidence="5">
    <location>
        <begin position="165"/>
        <end position="195"/>
    </location>
</feature>
<keyword evidence="2" id="KW-0677">Repeat</keyword>
<dbReference type="InParanoid" id="A0A165ICN2"/>
<accession>A0A165ICN2</accession>
<evidence type="ECO:0000313" key="6">
    <source>
        <dbReference type="EMBL" id="KZV93217.1"/>
    </source>
</evidence>
<dbReference type="Proteomes" id="UP000077266">
    <property type="component" value="Unassembled WGS sequence"/>
</dbReference>
<evidence type="ECO:0000313" key="7">
    <source>
        <dbReference type="Proteomes" id="UP000077266"/>
    </source>
</evidence>
<comment type="subunit">
    <text evidence="4">Binds to mitochondrial small subunit 15S rRNA.</text>
</comment>
<gene>
    <name evidence="6" type="ORF">EXIGLDRAFT_835858</name>
</gene>
<dbReference type="InterPro" id="IPR011990">
    <property type="entry name" value="TPR-like_helical_dom_sf"/>
</dbReference>
<comment type="similarity">
    <text evidence="1">Belongs to the CCM1 family.</text>
</comment>
<name>A0A165ICN2_EXIGL</name>
<evidence type="ECO:0000256" key="1">
    <source>
        <dbReference type="ARBA" id="ARBA00006192"/>
    </source>
</evidence>
<dbReference type="OrthoDB" id="10678831at2759"/>
<dbReference type="EMBL" id="KV425993">
    <property type="protein sequence ID" value="KZV93217.1"/>
    <property type="molecule type" value="Genomic_DNA"/>
</dbReference>
<evidence type="ECO:0000256" key="3">
    <source>
        <dbReference type="ARBA" id="ARBA00044493"/>
    </source>
</evidence>
<evidence type="ECO:0000256" key="4">
    <source>
        <dbReference type="ARBA" id="ARBA00044511"/>
    </source>
</evidence>
<feature type="compositionally biased region" description="Basic residues" evidence="5">
    <location>
        <begin position="932"/>
        <end position="942"/>
    </location>
</feature>
<feature type="region of interest" description="Disordered" evidence="5">
    <location>
        <begin position="912"/>
        <end position="942"/>
    </location>
</feature>
<sequence length="942" mass="103995">MWAVNPARNSRQRIGLPLATISRRSAGLSDGHGPGDIEPMLWARGADNFALPPSFLNDEWGLTFGERLRVLARTSKLESAPKPAHTVFLDSFLSLPISSLPQTPTQPVASVSSALPSPFWIKSTPPLAPHAHNSAVSLFRPAPLRSSQLLAVPLSPTTVSHSTPLLPHVLTPPTDVPVTTAARASRKRKRGLRPDVAPRTVQATAFPVDPVLARAEPAPAPSPLARPVERATPHAAMDVESLTISEHEVIASTPEPASAGPATIGELQPDAIPVQPDAARARPKRSARKSKVTAKAATRDALLDALERGVSPDLDLLADEISSNLQTEAVSAPNTLKPFDLETEVSDILWTTFDVDRDYDHYAYEAHAPVEDKDLYHETVEMIERELYADNIPRPFDWNDGNLGPQSVSYFRTQFVKDVETGSAQKIRQAVRRMHRLLFRKEFVKHPDRARFFETAITLLLEKRLYATACDLHEWMDDEGFLTPPSLLNQLLVAALPPGHKQTEEEVRICLSILDDAPMFIDQPLFTALISRLEAPAAQLDAVVRAYANARGDTWTLNRGIVCVMINALGRAGDRPRAQQWFDSYRATATEARTPAPYAALMAAHLHADDPAAALSVLEAMNTDGVEPTIAVYNMLLSAHPAAHEPASASVERAFKIARIMPAEIWARADAYTFAGLWKAHERWRTAIIKRTGPPTPHPRVLFRMMLARAQWNGVGTRLSNLALRVLLTRGDYAGALVALEHQRLVDGKTRQIVLGALWRRMRGEVSTQGAAERSARKRALELDARGLEFRSALYAQEAERQTRELSQWTDRMLAEPGGMRRRGAWLRAYAARGETVASLDGVFEWLVGDSAAPEDLPWRKPKYQGGRTRGVNVEPLRDLLRRAILANHGVSVLAPPENQLAVLRPEIQRAQAEMLPRNPGDALPPPQRDAKPRKRSKNRKV</sequence>
<keyword evidence="7" id="KW-1185">Reference proteome</keyword>
<dbReference type="InterPro" id="IPR002885">
    <property type="entry name" value="PPR_rpt"/>
</dbReference>
<evidence type="ECO:0000256" key="2">
    <source>
        <dbReference type="ARBA" id="ARBA00022737"/>
    </source>
</evidence>
<comment type="function">
    <text evidence="3">Regulates mitochondrial small subunit maturation by controlling 15S rRNA 5'-end processing. Localizes to the 5' precursor of the 15S rRNA in a position that is subsequently occupied by mS47 in the mature yeast mtSSU. Uses structure and sequence-specific RNA recognition, binding to a single-stranded region of the precursor and specifically recognizing bases -6 to -1. The exchange of Ccm1 for mS47 is coupled to the irreversible removal of precursor rRNA that is accompanied by conformational changes of the mitoribosomal proteins uS5m and mS26. These conformational changes signal completion of 5'-end rRNA processing through protection of the mature 5'-end of the 15S rRNA and stabilization of mS47. The removal of the 5' precursor together with the dissociation of Ccm1 may be catalyzed by the 5'-3' exoribonuclease Pet127. Involved in the specific removal of group I introns in mitochondrial encoded transcripts.</text>
</comment>
<dbReference type="AlphaFoldDB" id="A0A165ICN2"/>
<reference evidence="6 7" key="1">
    <citation type="journal article" date="2016" name="Mol. Biol. Evol.">
        <title>Comparative Genomics of Early-Diverging Mushroom-Forming Fungi Provides Insights into the Origins of Lignocellulose Decay Capabilities.</title>
        <authorList>
            <person name="Nagy L.G."/>
            <person name="Riley R."/>
            <person name="Tritt A."/>
            <person name="Adam C."/>
            <person name="Daum C."/>
            <person name="Floudas D."/>
            <person name="Sun H."/>
            <person name="Yadav J.S."/>
            <person name="Pangilinan J."/>
            <person name="Larsson K.H."/>
            <person name="Matsuura K."/>
            <person name="Barry K."/>
            <person name="Labutti K."/>
            <person name="Kuo R."/>
            <person name="Ohm R.A."/>
            <person name="Bhattacharya S.S."/>
            <person name="Shirouzu T."/>
            <person name="Yoshinaga Y."/>
            <person name="Martin F.M."/>
            <person name="Grigoriev I.V."/>
            <person name="Hibbett D.S."/>
        </authorList>
    </citation>
    <scope>NUCLEOTIDE SEQUENCE [LARGE SCALE GENOMIC DNA]</scope>
    <source>
        <strain evidence="6 7">HHB12029</strain>
    </source>
</reference>
<evidence type="ECO:0008006" key="8">
    <source>
        <dbReference type="Google" id="ProtNLM"/>
    </source>
</evidence>
<dbReference type="PANTHER" id="PTHR47447:SF17">
    <property type="entry name" value="OS12G0638900 PROTEIN"/>
    <property type="match status" value="1"/>
</dbReference>
<feature type="compositionally biased region" description="Low complexity" evidence="5">
    <location>
        <begin position="165"/>
        <end position="183"/>
    </location>
</feature>
<organism evidence="6 7">
    <name type="scientific">Exidia glandulosa HHB12029</name>
    <dbReference type="NCBI Taxonomy" id="1314781"/>
    <lineage>
        <taxon>Eukaryota</taxon>
        <taxon>Fungi</taxon>
        <taxon>Dikarya</taxon>
        <taxon>Basidiomycota</taxon>
        <taxon>Agaricomycotina</taxon>
        <taxon>Agaricomycetes</taxon>
        <taxon>Auriculariales</taxon>
        <taxon>Exidiaceae</taxon>
        <taxon>Exidia</taxon>
    </lineage>
</organism>
<dbReference type="Pfam" id="PF13812">
    <property type="entry name" value="PPR_3"/>
    <property type="match status" value="1"/>
</dbReference>
<dbReference type="PANTHER" id="PTHR47447">
    <property type="entry name" value="OS03G0856100 PROTEIN"/>
    <property type="match status" value="1"/>
</dbReference>
<dbReference type="Gene3D" id="1.25.40.10">
    <property type="entry name" value="Tetratricopeptide repeat domain"/>
    <property type="match status" value="1"/>
</dbReference>
<dbReference type="STRING" id="1314781.A0A165ICN2"/>